<reference evidence="2" key="1">
    <citation type="submission" date="2022-10" db="EMBL/GenBank/DDBJ databases">
        <title>The complete genomes of actinobacterial strains from the NBC collection.</title>
        <authorList>
            <person name="Joergensen T.S."/>
            <person name="Alvarez Arevalo M."/>
            <person name="Sterndorff E.B."/>
            <person name="Faurdal D."/>
            <person name="Vuksanovic O."/>
            <person name="Mourched A.-S."/>
            <person name="Charusanti P."/>
            <person name="Shaw S."/>
            <person name="Blin K."/>
            <person name="Weber T."/>
        </authorList>
    </citation>
    <scope>NUCLEOTIDE SEQUENCE</scope>
    <source>
        <strain evidence="2">NBC_01256</strain>
    </source>
</reference>
<dbReference type="EMBL" id="CP108473">
    <property type="protein sequence ID" value="WUS27486.1"/>
    <property type="molecule type" value="Genomic_DNA"/>
</dbReference>
<evidence type="ECO:0000256" key="1">
    <source>
        <dbReference type="SAM" id="MobiDB-lite"/>
    </source>
</evidence>
<dbReference type="Proteomes" id="UP001432292">
    <property type="component" value="Chromosome"/>
</dbReference>
<feature type="region of interest" description="Disordered" evidence="1">
    <location>
        <begin position="80"/>
        <end position="156"/>
    </location>
</feature>
<evidence type="ECO:0000313" key="3">
    <source>
        <dbReference type="Proteomes" id="UP001432292"/>
    </source>
</evidence>
<organism evidence="2 3">
    <name type="scientific">Streptomyces caniferus</name>
    <dbReference type="NCBI Taxonomy" id="285557"/>
    <lineage>
        <taxon>Bacteria</taxon>
        <taxon>Bacillati</taxon>
        <taxon>Actinomycetota</taxon>
        <taxon>Actinomycetes</taxon>
        <taxon>Kitasatosporales</taxon>
        <taxon>Streptomycetaceae</taxon>
        <taxon>Streptomyces</taxon>
    </lineage>
</organism>
<accession>A0ABZ1VXG5</accession>
<protein>
    <submittedName>
        <fullName evidence="2">Immunity 53 family protein</fullName>
    </submittedName>
</protein>
<feature type="region of interest" description="Disordered" evidence="1">
    <location>
        <begin position="1"/>
        <end position="24"/>
    </location>
</feature>
<dbReference type="RefSeq" id="WP_328686786.1">
    <property type="nucleotide sequence ID" value="NZ_CP108005.1"/>
</dbReference>
<keyword evidence="3" id="KW-1185">Reference proteome</keyword>
<evidence type="ECO:0000313" key="2">
    <source>
        <dbReference type="EMBL" id="WUS27486.1"/>
    </source>
</evidence>
<proteinExistence type="predicted"/>
<dbReference type="InterPro" id="IPR028228">
    <property type="entry name" value="Imm53"/>
</dbReference>
<name>A0ABZ1VXG5_9ACTN</name>
<gene>
    <name evidence="2" type="ORF">OG727_37300</name>
</gene>
<feature type="compositionally biased region" description="Low complexity" evidence="1">
    <location>
        <begin position="141"/>
        <end position="156"/>
    </location>
</feature>
<dbReference type="Pfam" id="PF15580">
    <property type="entry name" value="Imm53"/>
    <property type="match status" value="1"/>
</dbReference>
<sequence>MTGNQSPSPPPAPSGTGDTVRGPGCSLIAATLASRRPVRIRAGSDWLPSWYASHCDGDREHEGGVTIKTLDNPGWAVKMIPPYAHAPDRSDAGQRGMGNRPHSKSQHRAVQGRAAPGRSTGPRCGPCRTHHVAHSPVSPGAAAAQQLGQTADQRCS</sequence>